<comment type="caution">
    <text evidence="2">The sequence shown here is derived from an EMBL/GenBank/DDBJ whole genome shotgun (WGS) entry which is preliminary data.</text>
</comment>
<evidence type="ECO:0000313" key="3">
    <source>
        <dbReference type="Proteomes" id="UP001232148"/>
    </source>
</evidence>
<sequence length="369" mass="40328">MCVTSIGRPLGRPPIQANHRGQAEDARSLCDARAKNAVSTHRGRRVTMETNSPPPSQRQSTEPGPSQYFGSTRASGHANITSVMWSDTSSFPAALSTSEGPAISSPGAHPLFPGLNVPDLDFEDLEDMAVNLDRDIHEPMQYIDDKVSSQGGVATPSTSDADDTGTHVVSLLGSISHQLAELKDQPWESWSPHLTRESFHQGRDPESTNSHGLWNRVLNVSMRFAAALQTVARAASPALSLTLMLLSTYVRLGELFEVVLDRMGKCLHEGKPDAGASAAAPARLLMEPTSIQLIMMTEVFEYQMHTVQRLMGLPAEYRIWDRRDGATDAEAGILGNKDSSEVVRAVMRQSRETFQAIRQNIDLIKGFAR</sequence>
<proteinExistence type="predicted"/>
<evidence type="ECO:0000256" key="1">
    <source>
        <dbReference type="SAM" id="MobiDB-lite"/>
    </source>
</evidence>
<feature type="compositionally biased region" description="Basic and acidic residues" evidence="1">
    <location>
        <begin position="21"/>
        <end position="34"/>
    </location>
</feature>
<reference evidence="2" key="1">
    <citation type="submission" date="2021-06" db="EMBL/GenBank/DDBJ databases">
        <title>Comparative genomics, transcriptomics and evolutionary studies reveal genomic signatures of adaptation to plant cell wall in hemibiotrophic fungi.</title>
        <authorList>
            <consortium name="DOE Joint Genome Institute"/>
            <person name="Baroncelli R."/>
            <person name="Diaz J.F."/>
            <person name="Benocci T."/>
            <person name="Peng M."/>
            <person name="Battaglia E."/>
            <person name="Haridas S."/>
            <person name="Andreopoulos W."/>
            <person name="Labutti K."/>
            <person name="Pangilinan J."/>
            <person name="Floch G.L."/>
            <person name="Makela M.R."/>
            <person name="Henrissat B."/>
            <person name="Grigoriev I.V."/>
            <person name="Crouch J.A."/>
            <person name="De Vries R.P."/>
            <person name="Sukno S.A."/>
            <person name="Thon M.R."/>
        </authorList>
    </citation>
    <scope>NUCLEOTIDE SEQUENCE</scope>
    <source>
        <strain evidence="2">MAFF235873</strain>
    </source>
</reference>
<feature type="compositionally biased region" description="Polar residues" evidence="1">
    <location>
        <begin position="57"/>
        <end position="73"/>
    </location>
</feature>
<feature type="region of interest" description="Disordered" evidence="1">
    <location>
        <begin position="1"/>
        <end position="73"/>
    </location>
</feature>
<dbReference type="AlphaFoldDB" id="A0AAD9H7C6"/>
<name>A0AAD9H7C6_9PEZI</name>
<accession>A0AAD9H7C6</accession>
<dbReference type="EMBL" id="MU843020">
    <property type="protein sequence ID" value="KAK2022914.1"/>
    <property type="molecule type" value="Genomic_DNA"/>
</dbReference>
<protein>
    <submittedName>
        <fullName evidence="2">Uncharacterized protein</fullName>
    </submittedName>
</protein>
<dbReference type="Proteomes" id="UP001232148">
    <property type="component" value="Unassembled WGS sequence"/>
</dbReference>
<gene>
    <name evidence="2" type="ORF">LX32DRAFT_667728</name>
</gene>
<organism evidence="2 3">
    <name type="scientific">Colletotrichum zoysiae</name>
    <dbReference type="NCBI Taxonomy" id="1216348"/>
    <lineage>
        <taxon>Eukaryota</taxon>
        <taxon>Fungi</taxon>
        <taxon>Dikarya</taxon>
        <taxon>Ascomycota</taxon>
        <taxon>Pezizomycotina</taxon>
        <taxon>Sordariomycetes</taxon>
        <taxon>Hypocreomycetidae</taxon>
        <taxon>Glomerellales</taxon>
        <taxon>Glomerellaceae</taxon>
        <taxon>Colletotrichum</taxon>
        <taxon>Colletotrichum graminicola species complex</taxon>
    </lineage>
</organism>
<keyword evidence="3" id="KW-1185">Reference proteome</keyword>
<evidence type="ECO:0000313" key="2">
    <source>
        <dbReference type="EMBL" id="KAK2022914.1"/>
    </source>
</evidence>